<evidence type="ECO:0000259" key="1">
    <source>
        <dbReference type="PROSITE" id="PS50181"/>
    </source>
</evidence>
<comment type="caution">
    <text evidence="2">The sequence shown here is derived from an EMBL/GenBank/DDBJ whole genome shotgun (WGS) entry which is preliminary data.</text>
</comment>
<dbReference type="GeneID" id="89994168"/>
<sequence>MPSLTDLPDEVLMNVFRFLDLNTREQSRMTEIAPRRPALCALSLTNRRLSNYARELLWRDVRFEFTRGEPEDAVPHNLNSVHLFLRTCRRNESHLQRVKSASVQWDCADDISDDVESLLRALATSLSLTSLSRLLYIDHTLLSRLPSLIDCWRTTFRGLKTLDIWYLDYGEGAVHDTLPAELLLQWALLPQLTTLQVNASVSGITREDTIPDHGTSRLESLILSGPAHNIHEDALRMILPRAPAINLLDMPPPGEALRYGRRRPPHEMRELAPAMMTAWLLPIRHSVRELSIMHGRGCDVPRHDGSSIDLSEFEQLEAVTLAHYLLPASTSSDTAYVIEPHNLWRCLPPGIRTLTIGFCEPHGILYSKESLYCLLRNEETQEYNPFFSQPGAEDRFNKMWCKTFKTIADIRAKIAWLTELIEKDRERLPLLRKVQVQDAYHMNSPASRLWDLVKQYPFIIEGAGVEVEVSLDVAKDWKPPVSSFYMEDTE</sequence>
<evidence type="ECO:0000313" key="2">
    <source>
        <dbReference type="EMBL" id="KAK5946576.1"/>
    </source>
</evidence>
<protein>
    <recommendedName>
        <fullName evidence="1">F-box domain-containing protein</fullName>
    </recommendedName>
</protein>
<accession>A0ABR0S160</accession>
<name>A0ABR0S160_9EURO</name>
<proteinExistence type="predicted"/>
<dbReference type="CDD" id="cd09917">
    <property type="entry name" value="F-box_SF"/>
    <property type="match status" value="1"/>
</dbReference>
<dbReference type="SUPFAM" id="SSF81383">
    <property type="entry name" value="F-box domain"/>
    <property type="match status" value="1"/>
</dbReference>
<keyword evidence="3" id="KW-1185">Reference proteome</keyword>
<dbReference type="EMBL" id="JAVHJV010000001">
    <property type="protein sequence ID" value="KAK5946576.1"/>
    <property type="molecule type" value="Genomic_DNA"/>
</dbReference>
<dbReference type="RefSeq" id="XP_064734666.1">
    <property type="nucleotide sequence ID" value="XM_064869169.1"/>
</dbReference>
<gene>
    <name evidence="2" type="ORF">PMZ80_000719</name>
</gene>
<evidence type="ECO:0000313" key="3">
    <source>
        <dbReference type="Proteomes" id="UP001334248"/>
    </source>
</evidence>
<dbReference type="PROSITE" id="PS50181">
    <property type="entry name" value="FBOX"/>
    <property type="match status" value="1"/>
</dbReference>
<dbReference type="Proteomes" id="UP001334248">
    <property type="component" value="Unassembled WGS sequence"/>
</dbReference>
<feature type="domain" description="F-box" evidence="1">
    <location>
        <begin position="1"/>
        <end position="61"/>
    </location>
</feature>
<dbReference type="InterPro" id="IPR036047">
    <property type="entry name" value="F-box-like_dom_sf"/>
</dbReference>
<dbReference type="InterPro" id="IPR001810">
    <property type="entry name" value="F-box_dom"/>
</dbReference>
<dbReference type="Gene3D" id="3.80.10.10">
    <property type="entry name" value="Ribonuclease Inhibitor"/>
    <property type="match status" value="1"/>
</dbReference>
<reference evidence="2 3" key="1">
    <citation type="journal article" date="2023" name="Res Sq">
        <title>Genomic and morphological characterization of Knufia obscura isolated from the Mars 2020 spacecraft assembly facility.</title>
        <authorList>
            <person name="Chander A.M."/>
            <person name="Teixeira M.M."/>
            <person name="Singh N.K."/>
            <person name="Williams M.P."/>
            <person name="Parker C.W."/>
            <person name="Leo P."/>
            <person name="Stajich J.E."/>
            <person name="Torok T."/>
            <person name="Tighe S."/>
            <person name="Mason C.E."/>
            <person name="Venkateswaran K."/>
        </authorList>
    </citation>
    <scope>NUCLEOTIDE SEQUENCE [LARGE SCALE GENOMIC DNA]</scope>
    <source>
        <strain evidence="2 3">CCFEE 5817</strain>
    </source>
</reference>
<dbReference type="InterPro" id="IPR032675">
    <property type="entry name" value="LRR_dom_sf"/>
</dbReference>
<organism evidence="2 3">
    <name type="scientific">Knufia obscura</name>
    <dbReference type="NCBI Taxonomy" id="1635080"/>
    <lineage>
        <taxon>Eukaryota</taxon>
        <taxon>Fungi</taxon>
        <taxon>Dikarya</taxon>
        <taxon>Ascomycota</taxon>
        <taxon>Pezizomycotina</taxon>
        <taxon>Eurotiomycetes</taxon>
        <taxon>Chaetothyriomycetidae</taxon>
        <taxon>Chaetothyriales</taxon>
        <taxon>Trichomeriaceae</taxon>
        <taxon>Knufia</taxon>
    </lineage>
</organism>
<dbReference type="Pfam" id="PF12937">
    <property type="entry name" value="F-box-like"/>
    <property type="match status" value="1"/>
</dbReference>